<evidence type="ECO:0000256" key="2">
    <source>
        <dbReference type="ARBA" id="ARBA00022448"/>
    </source>
</evidence>
<dbReference type="CDD" id="cd17325">
    <property type="entry name" value="MFS_MdtG_SLC18_like"/>
    <property type="match status" value="1"/>
</dbReference>
<feature type="transmembrane region" description="Helical" evidence="6">
    <location>
        <begin position="154"/>
        <end position="177"/>
    </location>
</feature>
<name>A0A1X2IGG0_9FUNG</name>
<reference evidence="8 9" key="1">
    <citation type="submission" date="2016-07" db="EMBL/GenBank/DDBJ databases">
        <title>Pervasive Adenine N6-methylation of Active Genes in Fungi.</title>
        <authorList>
            <consortium name="DOE Joint Genome Institute"/>
            <person name="Mondo S.J."/>
            <person name="Dannebaum R.O."/>
            <person name="Kuo R.C."/>
            <person name="Labutti K."/>
            <person name="Haridas S."/>
            <person name="Kuo A."/>
            <person name="Salamov A."/>
            <person name="Ahrendt S.R."/>
            <person name="Lipzen A."/>
            <person name="Sullivan W."/>
            <person name="Andreopoulos W.B."/>
            <person name="Clum A."/>
            <person name="Lindquist E."/>
            <person name="Daum C."/>
            <person name="Ramamoorthy G.K."/>
            <person name="Gryganskyi A."/>
            <person name="Culley D."/>
            <person name="Magnuson J.K."/>
            <person name="James T.Y."/>
            <person name="O'Malley M.A."/>
            <person name="Stajich J.E."/>
            <person name="Spatafora J.W."/>
            <person name="Visel A."/>
            <person name="Grigoriev I.V."/>
        </authorList>
    </citation>
    <scope>NUCLEOTIDE SEQUENCE [LARGE SCALE GENOMIC DNA]</scope>
    <source>
        <strain evidence="8 9">NRRL 1336</strain>
    </source>
</reference>
<feature type="transmembrane region" description="Helical" evidence="6">
    <location>
        <begin position="183"/>
        <end position="205"/>
    </location>
</feature>
<dbReference type="InterPro" id="IPR036259">
    <property type="entry name" value="MFS_trans_sf"/>
</dbReference>
<dbReference type="Pfam" id="PF07690">
    <property type="entry name" value="MFS_1"/>
    <property type="match status" value="2"/>
</dbReference>
<proteinExistence type="predicted"/>
<dbReference type="GO" id="GO:0022857">
    <property type="term" value="F:transmembrane transporter activity"/>
    <property type="evidence" value="ECO:0007669"/>
    <property type="project" value="InterPro"/>
</dbReference>
<dbReference type="InterPro" id="IPR011701">
    <property type="entry name" value="MFS"/>
</dbReference>
<dbReference type="STRING" id="90262.A0A1X2IGG0"/>
<dbReference type="InterPro" id="IPR020846">
    <property type="entry name" value="MFS_dom"/>
</dbReference>
<keyword evidence="2" id="KW-0813">Transport</keyword>
<accession>A0A1X2IGG0</accession>
<dbReference type="OrthoDB" id="5086884at2759"/>
<evidence type="ECO:0000256" key="1">
    <source>
        <dbReference type="ARBA" id="ARBA00004141"/>
    </source>
</evidence>
<evidence type="ECO:0000313" key="9">
    <source>
        <dbReference type="Proteomes" id="UP000193560"/>
    </source>
</evidence>
<feature type="domain" description="Major facilitator superfamily (MFS) profile" evidence="7">
    <location>
        <begin position="29"/>
        <end position="483"/>
    </location>
</feature>
<evidence type="ECO:0000256" key="5">
    <source>
        <dbReference type="ARBA" id="ARBA00023136"/>
    </source>
</evidence>
<evidence type="ECO:0000256" key="4">
    <source>
        <dbReference type="ARBA" id="ARBA00022989"/>
    </source>
</evidence>
<feature type="transmembrane region" description="Helical" evidence="6">
    <location>
        <begin position="390"/>
        <end position="409"/>
    </location>
</feature>
<comment type="subcellular location">
    <subcellularLocation>
        <location evidence="1">Membrane</location>
        <topology evidence="1">Multi-pass membrane protein</topology>
    </subcellularLocation>
</comment>
<feature type="transmembrane region" description="Helical" evidence="6">
    <location>
        <begin position="430"/>
        <end position="451"/>
    </location>
</feature>
<evidence type="ECO:0000259" key="7">
    <source>
        <dbReference type="PROSITE" id="PS50850"/>
    </source>
</evidence>
<protein>
    <submittedName>
        <fullName evidence="8">Major facilitator superfamily domain-containing protein</fullName>
    </submittedName>
</protein>
<keyword evidence="3 6" id="KW-0812">Transmembrane</keyword>
<feature type="transmembrane region" description="Helical" evidence="6">
    <location>
        <begin position="126"/>
        <end position="147"/>
    </location>
</feature>
<feature type="transmembrane region" description="Helical" evidence="6">
    <location>
        <begin position="66"/>
        <end position="87"/>
    </location>
</feature>
<dbReference type="GO" id="GO:0016020">
    <property type="term" value="C:membrane"/>
    <property type="evidence" value="ECO:0007669"/>
    <property type="project" value="UniProtKB-SubCell"/>
</dbReference>
<dbReference type="EMBL" id="MCGE01000011">
    <property type="protein sequence ID" value="ORZ16238.1"/>
    <property type="molecule type" value="Genomic_DNA"/>
</dbReference>
<dbReference type="InterPro" id="IPR050930">
    <property type="entry name" value="MFS_Vesicular_Transporter"/>
</dbReference>
<feature type="transmembrane region" description="Helical" evidence="6">
    <location>
        <begin position="300"/>
        <end position="321"/>
    </location>
</feature>
<feature type="transmembrane region" description="Helical" evidence="6">
    <location>
        <begin position="99"/>
        <end position="120"/>
    </location>
</feature>
<dbReference type="PANTHER" id="PTHR23506:SF23">
    <property type="entry name" value="GH10249P"/>
    <property type="match status" value="1"/>
</dbReference>
<dbReference type="PANTHER" id="PTHR23506">
    <property type="entry name" value="GH10249P"/>
    <property type="match status" value="1"/>
</dbReference>
<dbReference type="PROSITE" id="PS50850">
    <property type="entry name" value="MFS"/>
    <property type="match status" value="1"/>
</dbReference>
<keyword evidence="4 6" id="KW-1133">Transmembrane helix</keyword>
<feature type="transmembrane region" description="Helical" evidence="6">
    <location>
        <begin position="27"/>
        <end position="54"/>
    </location>
</feature>
<evidence type="ECO:0000313" key="8">
    <source>
        <dbReference type="EMBL" id="ORZ16238.1"/>
    </source>
</evidence>
<keyword evidence="9" id="KW-1185">Reference proteome</keyword>
<organism evidence="8 9">
    <name type="scientific">Absidia repens</name>
    <dbReference type="NCBI Taxonomy" id="90262"/>
    <lineage>
        <taxon>Eukaryota</taxon>
        <taxon>Fungi</taxon>
        <taxon>Fungi incertae sedis</taxon>
        <taxon>Mucoromycota</taxon>
        <taxon>Mucoromycotina</taxon>
        <taxon>Mucoromycetes</taxon>
        <taxon>Mucorales</taxon>
        <taxon>Cunninghamellaceae</taxon>
        <taxon>Absidia</taxon>
    </lineage>
</organism>
<gene>
    <name evidence="8" type="ORF">BCR42DRAFT_414624</name>
</gene>
<dbReference type="Gene3D" id="1.20.1250.20">
    <property type="entry name" value="MFS general substrate transporter like domains"/>
    <property type="match status" value="1"/>
</dbReference>
<keyword evidence="5 6" id="KW-0472">Membrane</keyword>
<feature type="transmembrane region" description="Helical" evidence="6">
    <location>
        <begin position="333"/>
        <end position="352"/>
    </location>
</feature>
<feature type="transmembrane region" description="Helical" evidence="6">
    <location>
        <begin position="457"/>
        <end position="480"/>
    </location>
</feature>
<comment type="caution">
    <text evidence="8">The sequence shown here is derived from an EMBL/GenBank/DDBJ whole genome shotgun (WGS) entry which is preliminary data.</text>
</comment>
<evidence type="ECO:0000256" key="3">
    <source>
        <dbReference type="ARBA" id="ARBA00022692"/>
    </source>
</evidence>
<dbReference type="SUPFAM" id="SSF103473">
    <property type="entry name" value="MFS general substrate transporter"/>
    <property type="match status" value="1"/>
</dbReference>
<sequence length="490" mass="53463">MTGNVHYDSSFITTEKSWWQRTRQSRLAIACVVALTLFTDMLVYGVVIPCLPMLVIDRLHGDSTMVGFLFGCYAFGLLLATPVFAILSDRYQNRRYPTMVGMLGLVISTLAFAVADSYVLLVMARVAQGVSGGASWTIGLGMLADVFPTKRLGVVMGSVLTAHTVGFAIGPAVGGLLYEYGGFGAPFHFCAGFAVLNFFAIVWIAEPLELAKELKQQEQQQHYMEENHNETTPLLFPEDNLSFTGSSIHSTMTTATNYTTTPSAVVATVEDPGLALKQSQQAEQKENHITMWSLLQHWRILSCVLCVTISASVFSGIEPALPVHLQKNYDSSASTIGFIFVAMVVPAFLAPLIGHLSDKIGRQVISSTGMIMMALVSPLVALHYKSVYMIIPPLMIFGLSSPVTLTPILPEMGEIVSDLGSDAYAQVYALYNMAYASGMFIGPVIAGFIMSNHGFETLMILFAIALLACSPVMVDWLAVWRKCVAYCRRY</sequence>
<dbReference type="Proteomes" id="UP000193560">
    <property type="component" value="Unassembled WGS sequence"/>
</dbReference>
<feature type="transmembrane region" description="Helical" evidence="6">
    <location>
        <begin position="364"/>
        <end position="384"/>
    </location>
</feature>
<evidence type="ECO:0000256" key="6">
    <source>
        <dbReference type="SAM" id="Phobius"/>
    </source>
</evidence>
<dbReference type="AlphaFoldDB" id="A0A1X2IGG0"/>